<comment type="caution">
    <text evidence="1">The sequence shown here is derived from an EMBL/GenBank/DDBJ whole genome shotgun (WGS) entry which is preliminary data.</text>
</comment>
<evidence type="ECO:0000313" key="2">
    <source>
        <dbReference type="Proteomes" id="UP001362999"/>
    </source>
</evidence>
<gene>
    <name evidence="1" type="ORF">R3P38DRAFT_2779771</name>
</gene>
<name>A0AAW0BDC9_9AGAR</name>
<dbReference type="AlphaFoldDB" id="A0AAW0BDC9"/>
<sequence length="121" mass="12770">MTATMTVGITPPKALRVLGKTVGRNAASQGGEEEVAARAEQQGTGALRSMNARGTEAIILLLDPGISSRRCEEIGDVFDELLDSISHSTGVDGDILGRIVADSIKLRTTYNTTGDIRTQNV</sequence>
<organism evidence="1 2">
    <name type="scientific">Favolaschia claudopus</name>
    <dbReference type="NCBI Taxonomy" id="2862362"/>
    <lineage>
        <taxon>Eukaryota</taxon>
        <taxon>Fungi</taxon>
        <taxon>Dikarya</taxon>
        <taxon>Basidiomycota</taxon>
        <taxon>Agaricomycotina</taxon>
        <taxon>Agaricomycetes</taxon>
        <taxon>Agaricomycetidae</taxon>
        <taxon>Agaricales</taxon>
        <taxon>Marasmiineae</taxon>
        <taxon>Mycenaceae</taxon>
        <taxon>Favolaschia</taxon>
    </lineage>
</organism>
<dbReference type="Proteomes" id="UP001362999">
    <property type="component" value="Unassembled WGS sequence"/>
</dbReference>
<evidence type="ECO:0000313" key="1">
    <source>
        <dbReference type="EMBL" id="KAK7023026.1"/>
    </source>
</evidence>
<protein>
    <submittedName>
        <fullName evidence="1">Uncharacterized protein</fullName>
    </submittedName>
</protein>
<dbReference type="EMBL" id="JAWWNJ010000036">
    <property type="protein sequence ID" value="KAK7023026.1"/>
    <property type="molecule type" value="Genomic_DNA"/>
</dbReference>
<keyword evidence="2" id="KW-1185">Reference proteome</keyword>
<reference evidence="1 2" key="1">
    <citation type="journal article" date="2024" name="J Genomics">
        <title>Draft genome sequencing and assembly of Favolaschia claudopus CIRM-BRFM 2984 isolated from oak limbs.</title>
        <authorList>
            <person name="Navarro D."/>
            <person name="Drula E."/>
            <person name="Chaduli D."/>
            <person name="Cazenave R."/>
            <person name="Ahrendt S."/>
            <person name="Wang J."/>
            <person name="Lipzen A."/>
            <person name="Daum C."/>
            <person name="Barry K."/>
            <person name="Grigoriev I.V."/>
            <person name="Favel A."/>
            <person name="Rosso M.N."/>
            <person name="Martin F."/>
        </authorList>
    </citation>
    <scope>NUCLEOTIDE SEQUENCE [LARGE SCALE GENOMIC DNA]</scope>
    <source>
        <strain evidence="1 2">CIRM-BRFM 2984</strain>
    </source>
</reference>
<proteinExistence type="predicted"/>
<accession>A0AAW0BDC9</accession>